<reference evidence="1 2" key="1">
    <citation type="submission" date="2020-08" db="EMBL/GenBank/DDBJ databases">
        <title>Emergence and comparative genomics analysis of Citrobacter in Fennec fox imported from North Africa to China.</title>
        <authorList>
            <person name="Zheng B."/>
        </authorList>
    </citation>
    <scope>NUCLEOTIDE SEQUENCE [LARGE SCALE GENOMIC DNA]</scope>
    <source>
        <strain evidence="1 2">FF371</strain>
    </source>
</reference>
<dbReference type="RefSeq" id="WP_185654832.1">
    <property type="nucleotide sequence ID" value="NZ_CBDITX010000011.1"/>
</dbReference>
<dbReference type="EMBL" id="JACLAH010000005">
    <property type="protein sequence ID" value="MBC2648103.1"/>
    <property type="molecule type" value="Genomic_DNA"/>
</dbReference>
<dbReference type="Gene3D" id="3.40.50.2000">
    <property type="entry name" value="Glycogen Phosphorylase B"/>
    <property type="match status" value="1"/>
</dbReference>
<evidence type="ECO:0000313" key="2">
    <source>
        <dbReference type="Proteomes" id="UP000586346"/>
    </source>
</evidence>
<dbReference type="SUPFAM" id="SSF53756">
    <property type="entry name" value="UDP-Glycosyltransferase/glycogen phosphorylase"/>
    <property type="match status" value="1"/>
</dbReference>
<sequence length="347" mass="39807">MSQRPHFFIQHAFHAGVKEIIWVEPYPGRLPNLGDLIPGRHAREPASKRTFINFTVVPVPAVFPIEPFHLLFKLFNKGSLEFVKKQVNEFKDENTILVIGKPSLLALELSKQSGWKSIFFDAMDNYPAFFKGYSSFSMANIEKKIASTVNTVICTSHPLQEKFSRFTNVELCLNACTSDFVTGLRRERIESGKGVVFGYVGTIASWFDWSWVIELAELNPSSKIRLIGPLKTLKPINLPKNILIEKAISHDEVPIVLSHIDVGLIPFQINDITRFVDPIKFYEYSAKKIPLLSTRFGEMFWHNKKIEGHRTDCPFKVPNDTLYFCEDSLESVTWEDRFSELFPKIFV</sequence>
<dbReference type="Proteomes" id="UP000586346">
    <property type="component" value="Unassembled WGS sequence"/>
</dbReference>
<protein>
    <submittedName>
        <fullName evidence="1">Glycosyltransferase</fullName>
    </submittedName>
</protein>
<proteinExistence type="predicted"/>
<organism evidence="1 2">
    <name type="scientific">Citrobacter braakii</name>
    <dbReference type="NCBI Taxonomy" id="57706"/>
    <lineage>
        <taxon>Bacteria</taxon>
        <taxon>Pseudomonadati</taxon>
        <taxon>Pseudomonadota</taxon>
        <taxon>Gammaproteobacteria</taxon>
        <taxon>Enterobacterales</taxon>
        <taxon>Enterobacteriaceae</taxon>
        <taxon>Citrobacter</taxon>
        <taxon>Citrobacter freundii complex</taxon>
    </lineage>
</organism>
<comment type="caution">
    <text evidence="1">The sequence shown here is derived from an EMBL/GenBank/DDBJ whole genome shotgun (WGS) entry which is preliminary data.</text>
</comment>
<evidence type="ECO:0000313" key="1">
    <source>
        <dbReference type="EMBL" id="MBC2648103.1"/>
    </source>
</evidence>
<name>A0ABR6TYH6_CITBR</name>
<accession>A0ABR6TYH6</accession>
<gene>
    <name evidence="1" type="ORF">H6P72_15995</name>
</gene>
<keyword evidence="2" id="KW-1185">Reference proteome</keyword>